<dbReference type="Gene3D" id="3.30.420.60">
    <property type="entry name" value="eRF1 domain 2"/>
    <property type="match status" value="1"/>
</dbReference>
<dbReference type="SUPFAM" id="SSF55315">
    <property type="entry name" value="L30e-like"/>
    <property type="match status" value="1"/>
</dbReference>
<dbReference type="SUPFAM" id="SSF159065">
    <property type="entry name" value="Dom34/Pelota N-terminal domain-like"/>
    <property type="match status" value="1"/>
</dbReference>
<dbReference type="InterPro" id="IPR029064">
    <property type="entry name" value="Ribosomal_eL30-like_sf"/>
</dbReference>
<dbReference type="InterPro" id="IPR005140">
    <property type="entry name" value="eRF1_Pelota-like_N"/>
</dbReference>
<dbReference type="InterPro" id="IPR042226">
    <property type="entry name" value="eFR1_2_sf"/>
</dbReference>
<dbReference type="Pfam" id="PF03465">
    <property type="entry name" value="eRF1_3"/>
    <property type="match status" value="1"/>
</dbReference>
<dbReference type="SMART" id="SM01194">
    <property type="entry name" value="eRF1_1"/>
    <property type="match status" value="1"/>
</dbReference>
<dbReference type="Proteomes" id="UP001470230">
    <property type="component" value="Unassembled WGS sequence"/>
</dbReference>
<accession>A0ABR2KBV7</accession>
<organism evidence="8 9">
    <name type="scientific">Tritrichomonas musculus</name>
    <dbReference type="NCBI Taxonomy" id="1915356"/>
    <lineage>
        <taxon>Eukaryota</taxon>
        <taxon>Metamonada</taxon>
        <taxon>Parabasalia</taxon>
        <taxon>Tritrichomonadida</taxon>
        <taxon>Tritrichomonadidae</taxon>
        <taxon>Tritrichomonas</taxon>
    </lineage>
</organism>
<dbReference type="InterPro" id="IPR004405">
    <property type="entry name" value="TF_pelota"/>
</dbReference>
<proteinExistence type="inferred from homology"/>
<dbReference type="Pfam" id="PF26356">
    <property type="entry name" value="Pelota_N"/>
    <property type="match status" value="1"/>
</dbReference>
<protein>
    <recommendedName>
        <fullName evidence="6">Protein pelota homolog</fullName>
    </recommendedName>
</protein>
<evidence type="ECO:0000256" key="4">
    <source>
        <dbReference type="ARBA" id="ARBA00022490"/>
    </source>
</evidence>
<keyword evidence="9" id="KW-1185">Reference proteome</keyword>
<comment type="cofactor">
    <cofactor evidence="1 6">
        <name>a divalent metal cation</name>
        <dbReference type="ChEBI" id="CHEBI:60240"/>
    </cofactor>
</comment>
<evidence type="ECO:0000259" key="7">
    <source>
        <dbReference type="SMART" id="SM01194"/>
    </source>
</evidence>
<dbReference type="Gene3D" id="3.30.1330.30">
    <property type="match status" value="1"/>
</dbReference>
<dbReference type="PANTHER" id="PTHR10853">
    <property type="entry name" value="PELOTA"/>
    <property type="match status" value="1"/>
</dbReference>
<dbReference type="PANTHER" id="PTHR10853:SF0">
    <property type="entry name" value="PROTEIN PELOTA HOMOLOG"/>
    <property type="match status" value="1"/>
</dbReference>
<sequence length="383" mass="42765">MKVDMSKISINGPGPVTITVEDIEDFGTLANIIRIGDKIYSQIRRKVQKISTTGKAENKTVITRALVKITEIDYQPGVNEMQLRGKLKQDVEDARAGSFQRILIEIARPFQLIKKCWDKFAFQEISEAANPISNATVAAVMMQSGLAHICIVGRNTTIVKAKISKSIPKVKVRGAGNSEAKQKFFQMTADSLIKEVPIKDMKCIIIASPGFLQSEFYNYLHDNASKLGILNAFQQNKFIQATVSTGYPQDLDGLLARPEMQQHVQELKATVQAKCMDTFLKQLNLADDTTALGEEFVIKCAKDGAIKDLYVTDNYIRMLPLDKRLQFLELKDQLEQSGIEVVVFSVRHQSGEQLQELGGIAAILKYPVHQEEPLDDDGFDEEP</sequence>
<gene>
    <name evidence="8" type="ORF">M9Y10_033341</name>
</gene>
<dbReference type="NCBIfam" id="TIGR00111">
    <property type="entry name" value="pelota"/>
    <property type="match status" value="1"/>
</dbReference>
<evidence type="ECO:0000256" key="6">
    <source>
        <dbReference type="RuleBase" id="RU362019"/>
    </source>
</evidence>
<dbReference type="InterPro" id="IPR058547">
    <property type="entry name" value="Pelota_N"/>
</dbReference>
<evidence type="ECO:0000313" key="9">
    <source>
        <dbReference type="Proteomes" id="UP001470230"/>
    </source>
</evidence>
<evidence type="ECO:0000256" key="5">
    <source>
        <dbReference type="ARBA" id="ARBA00022723"/>
    </source>
</evidence>
<name>A0ABR2KBV7_9EUKA</name>
<dbReference type="InterPro" id="IPR005141">
    <property type="entry name" value="eRF1_2"/>
</dbReference>
<dbReference type="EMBL" id="JAPFFF010000005">
    <property type="protein sequence ID" value="KAK8888610.1"/>
    <property type="molecule type" value="Genomic_DNA"/>
</dbReference>
<evidence type="ECO:0000313" key="8">
    <source>
        <dbReference type="EMBL" id="KAK8888610.1"/>
    </source>
</evidence>
<comment type="subcellular location">
    <subcellularLocation>
        <location evidence="2 6">Cytoplasm</location>
    </subcellularLocation>
</comment>
<comment type="caution">
    <text evidence="8">The sequence shown here is derived from an EMBL/GenBank/DDBJ whole genome shotgun (WGS) entry which is preliminary data.</text>
</comment>
<comment type="function">
    <text evidence="6">Component of the Pelota-HBS1L complex, a complex that recognizes stalled ribosomes and triggers the No-Go Decay (NGD) pathway. In the Pelota-HBS1L complex, pelo recognizes ribosomes stalled at the 3' end of an mRNA and engages stalled ribosomes by destabilizing mRNA in the mRNA channel.</text>
</comment>
<dbReference type="InterPro" id="IPR005142">
    <property type="entry name" value="eRF1_3"/>
</dbReference>
<keyword evidence="5 6" id="KW-0479">Metal-binding</keyword>
<dbReference type="SUPFAM" id="SSF53137">
    <property type="entry name" value="Translational machinery components"/>
    <property type="match status" value="1"/>
</dbReference>
<dbReference type="Pfam" id="PF03464">
    <property type="entry name" value="eRF1_2"/>
    <property type="match status" value="1"/>
</dbReference>
<feature type="domain" description="eRF1/Pelota-like N-terminal" evidence="7">
    <location>
        <begin position="1"/>
        <end position="130"/>
    </location>
</feature>
<evidence type="ECO:0000256" key="3">
    <source>
        <dbReference type="ARBA" id="ARBA00009504"/>
    </source>
</evidence>
<dbReference type="InterPro" id="IPR038069">
    <property type="entry name" value="Pelota/DOM34_N"/>
</dbReference>
<keyword evidence="4 6" id="KW-0963">Cytoplasm</keyword>
<reference evidence="8 9" key="1">
    <citation type="submission" date="2024-04" db="EMBL/GenBank/DDBJ databases">
        <title>Tritrichomonas musculus Genome.</title>
        <authorList>
            <person name="Alves-Ferreira E."/>
            <person name="Grigg M."/>
            <person name="Lorenzi H."/>
            <person name="Galac M."/>
        </authorList>
    </citation>
    <scope>NUCLEOTIDE SEQUENCE [LARGE SCALE GENOMIC DNA]</scope>
    <source>
        <strain evidence="8 9">EAF2021</strain>
    </source>
</reference>
<dbReference type="Gene3D" id="2.30.30.870">
    <property type="entry name" value="Pelota, domain A"/>
    <property type="match status" value="1"/>
</dbReference>
<comment type="similarity">
    <text evidence="3 6">Belongs to the eukaryotic release factor 1 family. Pelota subfamily.</text>
</comment>
<evidence type="ECO:0000256" key="1">
    <source>
        <dbReference type="ARBA" id="ARBA00001968"/>
    </source>
</evidence>
<evidence type="ECO:0000256" key="2">
    <source>
        <dbReference type="ARBA" id="ARBA00004496"/>
    </source>
</evidence>